<proteinExistence type="predicted"/>
<dbReference type="EMBL" id="JAATEO010000025">
    <property type="protein sequence ID" value="NJP34528.1"/>
    <property type="molecule type" value="Genomic_DNA"/>
</dbReference>
<feature type="region of interest" description="Disordered" evidence="1">
    <location>
        <begin position="48"/>
        <end position="99"/>
    </location>
</feature>
<reference evidence="2 3" key="1">
    <citation type="submission" date="2020-03" db="EMBL/GenBank/DDBJ databases">
        <title>WGS of actinomycetes isolated from Thailand.</title>
        <authorList>
            <person name="Thawai C."/>
        </authorList>
    </citation>
    <scope>NUCLEOTIDE SEQUENCE [LARGE SCALE GENOMIC DNA]</scope>
    <source>
        <strain evidence="2 3">HSS6-12</strain>
    </source>
</reference>
<evidence type="ECO:0000256" key="1">
    <source>
        <dbReference type="SAM" id="MobiDB-lite"/>
    </source>
</evidence>
<organism evidence="2 3">
    <name type="scientific">Micromonospora thermarum</name>
    <dbReference type="NCBI Taxonomy" id="2720024"/>
    <lineage>
        <taxon>Bacteria</taxon>
        <taxon>Bacillati</taxon>
        <taxon>Actinomycetota</taxon>
        <taxon>Actinomycetes</taxon>
        <taxon>Micromonosporales</taxon>
        <taxon>Micromonosporaceae</taxon>
        <taxon>Micromonospora</taxon>
    </lineage>
</organism>
<dbReference type="RefSeq" id="WP_168002878.1">
    <property type="nucleotide sequence ID" value="NZ_JAATEO010000025.1"/>
</dbReference>
<evidence type="ECO:0000313" key="2">
    <source>
        <dbReference type="EMBL" id="NJP34528.1"/>
    </source>
</evidence>
<keyword evidence="3" id="KW-1185">Reference proteome</keyword>
<protein>
    <recommendedName>
        <fullName evidence="4">DNA mismatch repair protein MutL</fullName>
    </recommendedName>
</protein>
<accession>A0ABX0ZAL2</accession>
<evidence type="ECO:0008006" key="4">
    <source>
        <dbReference type="Google" id="ProtNLM"/>
    </source>
</evidence>
<gene>
    <name evidence="2" type="ORF">HCJ94_21730</name>
</gene>
<sequence length="183" mass="19073">MRTLRNWMPTLGWLVATATSIGLASVALLPVLRTAPAGEETLASVHDLRRGAGDDRALTVTPPARPTPSPSSAAPSAAATSSPSAGAPRTTTTRDGWTVTTDAAGDATYLRSFRVEGGQTVVRASGGRVQLVTATPGPGYSAKTVQNTPDNLAVFFLETNHHFVIHVVWRDDAPFAQVSEIGG</sequence>
<feature type="compositionally biased region" description="Basic and acidic residues" evidence="1">
    <location>
        <begin position="48"/>
        <end position="57"/>
    </location>
</feature>
<dbReference type="Proteomes" id="UP000783871">
    <property type="component" value="Unassembled WGS sequence"/>
</dbReference>
<feature type="compositionally biased region" description="Low complexity" evidence="1">
    <location>
        <begin position="70"/>
        <end position="99"/>
    </location>
</feature>
<evidence type="ECO:0000313" key="3">
    <source>
        <dbReference type="Proteomes" id="UP000783871"/>
    </source>
</evidence>
<comment type="caution">
    <text evidence="2">The sequence shown here is derived from an EMBL/GenBank/DDBJ whole genome shotgun (WGS) entry which is preliminary data.</text>
</comment>
<name>A0ABX0ZAL2_9ACTN</name>